<dbReference type="Pfam" id="PF07679">
    <property type="entry name" value="I-set"/>
    <property type="match status" value="3"/>
</dbReference>
<dbReference type="GO" id="GO:0003007">
    <property type="term" value="P:heart morphogenesis"/>
    <property type="evidence" value="ECO:0007669"/>
    <property type="project" value="UniProtKB-ARBA"/>
</dbReference>
<dbReference type="GO" id="GO:0043025">
    <property type="term" value="C:neuronal cell body"/>
    <property type="evidence" value="ECO:0007669"/>
    <property type="project" value="TreeGrafter"/>
</dbReference>
<evidence type="ECO:0000256" key="2">
    <source>
        <dbReference type="ARBA" id="ARBA00023157"/>
    </source>
</evidence>
<dbReference type="Proteomes" id="UP000472265">
    <property type="component" value="Chromosome 9"/>
</dbReference>
<dbReference type="SUPFAM" id="SSF48726">
    <property type="entry name" value="Immunoglobulin"/>
    <property type="match status" value="3"/>
</dbReference>
<dbReference type="Ensembl" id="ENSSAUT00010005438.1">
    <property type="protein sequence ID" value="ENSSAUP00010005040.1"/>
    <property type="gene ID" value="ENSSAUG00010002554.1"/>
</dbReference>
<dbReference type="InterPro" id="IPR013098">
    <property type="entry name" value="Ig_I-set"/>
</dbReference>
<feature type="domain" description="Ig-like" evidence="4">
    <location>
        <begin position="119"/>
        <end position="207"/>
    </location>
</feature>
<dbReference type="CDD" id="cd00096">
    <property type="entry name" value="Ig"/>
    <property type="match status" value="1"/>
</dbReference>
<dbReference type="FunFam" id="2.60.40.10:FF:000107">
    <property type="entry name" value="Myosin, light chain kinase a"/>
    <property type="match status" value="2"/>
</dbReference>
<evidence type="ECO:0000256" key="3">
    <source>
        <dbReference type="ARBA" id="ARBA00023319"/>
    </source>
</evidence>
<dbReference type="Gene3D" id="2.60.40.10">
    <property type="entry name" value="Immunoglobulins"/>
    <property type="match status" value="3"/>
</dbReference>
<feature type="domain" description="Ig-like" evidence="4">
    <location>
        <begin position="26"/>
        <end position="108"/>
    </location>
</feature>
<dbReference type="PROSITE" id="PS50835">
    <property type="entry name" value="IG_LIKE"/>
    <property type="match status" value="3"/>
</dbReference>
<dbReference type="PANTHER" id="PTHR45080:SF8">
    <property type="entry name" value="IG-LIKE DOMAIN-CONTAINING PROTEIN"/>
    <property type="match status" value="1"/>
</dbReference>
<dbReference type="GO" id="GO:0055013">
    <property type="term" value="P:cardiac muscle cell development"/>
    <property type="evidence" value="ECO:0007669"/>
    <property type="project" value="UniProtKB-ARBA"/>
</dbReference>
<keyword evidence="3" id="KW-0393">Immunoglobulin domain</keyword>
<dbReference type="AlphaFoldDB" id="A0A671TUP2"/>
<proteinExistence type="predicted"/>
<dbReference type="GeneTree" id="ENSGT01110000267173"/>
<feature type="domain" description="Ig-like" evidence="4">
    <location>
        <begin position="216"/>
        <end position="292"/>
    </location>
</feature>
<name>A0A671TUP2_SPAAU</name>
<dbReference type="GO" id="GO:0008046">
    <property type="term" value="F:axon guidance receptor activity"/>
    <property type="evidence" value="ECO:0007669"/>
    <property type="project" value="TreeGrafter"/>
</dbReference>
<dbReference type="InterPro" id="IPR013783">
    <property type="entry name" value="Ig-like_fold"/>
</dbReference>
<dbReference type="PIRSF" id="PIRSF000615">
    <property type="entry name" value="TyrPK_CSF1-R"/>
    <property type="match status" value="1"/>
</dbReference>
<keyword evidence="1" id="KW-0732">Signal</keyword>
<dbReference type="GO" id="GO:0030424">
    <property type="term" value="C:axon"/>
    <property type="evidence" value="ECO:0007669"/>
    <property type="project" value="TreeGrafter"/>
</dbReference>
<dbReference type="GO" id="GO:0007156">
    <property type="term" value="P:homophilic cell adhesion via plasma membrane adhesion molecules"/>
    <property type="evidence" value="ECO:0007669"/>
    <property type="project" value="TreeGrafter"/>
</dbReference>
<reference evidence="5" key="3">
    <citation type="submission" date="2025-09" db="UniProtKB">
        <authorList>
            <consortium name="Ensembl"/>
        </authorList>
    </citation>
    <scope>IDENTIFICATION</scope>
</reference>
<reference evidence="5" key="1">
    <citation type="submission" date="2021-04" db="EMBL/GenBank/DDBJ databases">
        <authorList>
            <consortium name="Wellcome Sanger Institute Data Sharing"/>
        </authorList>
    </citation>
    <scope>NUCLEOTIDE SEQUENCE [LARGE SCALE GENOMIC DNA]</scope>
</reference>
<sequence>MQLQITLNIASHSFSLLPTLDQIIPPSFTRKLKQTEGIKGSFAHLECLVSGSLPITIQWYKDKKEIQTSEKHKCTFFENVAFLEISDLDSKDSGSYTCIAKNKAGTVQCSGILFVKEPPCILEKIENTATVLGKLAEFQCIVKGSPTLSVQWQKDESWILEDPKIERTFENNVATLRISACEATHSGKYTCQVVNEAGQDKCFATLTVQGIPVLPPQITEKPEVIKVTVGDPVSLDCKVTGSPELKVKWMKNGRELQSIRQHKLMFENNISSLKIQSAQKEDEGEYTFEVANHISSCTCKVKLIVLGWCKIHLINNSW</sequence>
<dbReference type="SMART" id="SM00409">
    <property type="entry name" value="IG"/>
    <property type="match status" value="3"/>
</dbReference>
<keyword evidence="6" id="KW-1185">Reference proteome</keyword>
<organism evidence="5 6">
    <name type="scientific">Sparus aurata</name>
    <name type="common">Gilthead sea bream</name>
    <dbReference type="NCBI Taxonomy" id="8175"/>
    <lineage>
        <taxon>Eukaryota</taxon>
        <taxon>Metazoa</taxon>
        <taxon>Chordata</taxon>
        <taxon>Craniata</taxon>
        <taxon>Vertebrata</taxon>
        <taxon>Euteleostomi</taxon>
        <taxon>Actinopterygii</taxon>
        <taxon>Neopterygii</taxon>
        <taxon>Teleostei</taxon>
        <taxon>Neoteleostei</taxon>
        <taxon>Acanthomorphata</taxon>
        <taxon>Eupercaria</taxon>
        <taxon>Spariformes</taxon>
        <taxon>Sparidae</taxon>
        <taxon>Sparus</taxon>
    </lineage>
</organism>
<dbReference type="FunFam" id="2.60.40.10:FF:000022">
    <property type="entry name" value="Cardiac titin"/>
    <property type="match status" value="1"/>
</dbReference>
<reference evidence="5" key="2">
    <citation type="submission" date="2025-08" db="UniProtKB">
        <authorList>
            <consortium name="Ensembl"/>
        </authorList>
    </citation>
    <scope>IDENTIFICATION</scope>
</reference>
<evidence type="ECO:0000313" key="5">
    <source>
        <dbReference type="Ensembl" id="ENSSAUP00010005040.1"/>
    </source>
</evidence>
<dbReference type="InterPro" id="IPR036179">
    <property type="entry name" value="Ig-like_dom_sf"/>
</dbReference>
<dbReference type="InterPro" id="IPR003598">
    <property type="entry name" value="Ig_sub2"/>
</dbReference>
<dbReference type="OMA" id="NIEMECH"/>
<dbReference type="InterPro" id="IPR003599">
    <property type="entry name" value="Ig_sub"/>
</dbReference>
<evidence type="ECO:0000259" key="4">
    <source>
        <dbReference type="PROSITE" id="PS50835"/>
    </source>
</evidence>
<evidence type="ECO:0000256" key="1">
    <source>
        <dbReference type="ARBA" id="ARBA00022729"/>
    </source>
</evidence>
<dbReference type="SMART" id="SM00408">
    <property type="entry name" value="IGc2"/>
    <property type="match status" value="3"/>
</dbReference>
<dbReference type="InterPro" id="IPR050958">
    <property type="entry name" value="Cell_Adh-Cytoskel_Orgn"/>
</dbReference>
<accession>A0A671TUP2</accession>
<protein>
    <recommendedName>
        <fullName evidence="4">Ig-like domain-containing protein</fullName>
    </recommendedName>
</protein>
<dbReference type="GO" id="GO:0050808">
    <property type="term" value="P:synapse organization"/>
    <property type="evidence" value="ECO:0007669"/>
    <property type="project" value="TreeGrafter"/>
</dbReference>
<keyword evidence="2" id="KW-1015">Disulfide bond</keyword>
<dbReference type="PANTHER" id="PTHR45080">
    <property type="entry name" value="CONTACTIN 5"/>
    <property type="match status" value="1"/>
</dbReference>
<dbReference type="GO" id="GO:0005886">
    <property type="term" value="C:plasma membrane"/>
    <property type="evidence" value="ECO:0007669"/>
    <property type="project" value="TreeGrafter"/>
</dbReference>
<evidence type="ECO:0000313" key="6">
    <source>
        <dbReference type="Proteomes" id="UP000472265"/>
    </source>
</evidence>
<dbReference type="InterPro" id="IPR007110">
    <property type="entry name" value="Ig-like_dom"/>
</dbReference>